<proteinExistence type="predicted"/>
<dbReference type="PROSITE" id="PS51257">
    <property type="entry name" value="PROKAR_LIPOPROTEIN"/>
    <property type="match status" value="1"/>
</dbReference>
<sequence>MKNWIKLSLAALGAATLLAGCAGPRYADVSAKISALEPGEGRIYFYQPKTANGGKVGHPAILVDNVRVGKSKAGHFFFVDRQAGTVDVITATDRKERKDPLVVPLAAGQTQYVRVDINGGKQVLRLEESADTAQQTLSELRYWGAGHREREALRY</sequence>
<reference evidence="3 4" key="1">
    <citation type="submission" date="2017-09" db="EMBL/GenBank/DDBJ databases">
        <title>Genomic, metabolic, and phenotypic characteristics of bacterial isolates from the natural microbiome of the model nematode Caenorhabditis elegans.</title>
        <authorList>
            <person name="Zimmermann J."/>
            <person name="Obeng N."/>
            <person name="Yang W."/>
            <person name="Obeng O."/>
            <person name="Kissoyan K."/>
            <person name="Pees B."/>
            <person name="Dirksen P."/>
            <person name="Hoppner M."/>
            <person name="Franke A."/>
            <person name="Rosenstiel P."/>
            <person name="Leippe M."/>
            <person name="Dierking K."/>
            <person name="Kaleta C."/>
            <person name="Schulenburg H."/>
        </authorList>
    </citation>
    <scope>NUCLEOTIDE SEQUENCE [LARGE SCALE GENOMIC DNA]</scope>
    <source>
        <strain evidence="3 4">MYb73</strain>
    </source>
</reference>
<dbReference type="EMBL" id="CP023270">
    <property type="protein sequence ID" value="AVJ27689.1"/>
    <property type="molecule type" value="Genomic_DNA"/>
</dbReference>
<feature type="signal peptide" evidence="1">
    <location>
        <begin position="1"/>
        <end position="27"/>
    </location>
</feature>
<organism evidence="3 4">
    <name type="scientific">Achromobacter spanius</name>
    <dbReference type="NCBI Taxonomy" id="217203"/>
    <lineage>
        <taxon>Bacteria</taxon>
        <taxon>Pseudomonadati</taxon>
        <taxon>Pseudomonadota</taxon>
        <taxon>Betaproteobacteria</taxon>
        <taxon>Burkholderiales</taxon>
        <taxon>Alcaligenaceae</taxon>
        <taxon>Achromobacter</taxon>
    </lineage>
</organism>
<feature type="chain" id="PRO_5015521290" description="DUF2846 domain-containing protein" evidence="1">
    <location>
        <begin position="28"/>
        <end position="155"/>
    </location>
</feature>
<evidence type="ECO:0000313" key="3">
    <source>
        <dbReference type="EMBL" id="AVJ27689.1"/>
    </source>
</evidence>
<evidence type="ECO:0000313" key="4">
    <source>
        <dbReference type="Proteomes" id="UP000239477"/>
    </source>
</evidence>
<dbReference type="Proteomes" id="UP000239477">
    <property type="component" value="Chromosome"/>
</dbReference>
<evidence type="ECO:0000256" key="1">
    <source>
        <dbReference type="SAM" id="SignalP"/>
    </source>
</evidence>
<name>A0A2S0I6M8_9BURK</name>
<dbReference type="InterPro" id="IPR022548">
    <property type="entry name" value="DUF2846"/>
</dbReference>
<dbReference type="OrthoDB" id="8775745at2"/>
<dbReference type="Pfam" id="PF11008">
    <property type="entry name" value="DUF2846"/>
    <property type="match status" value="1"/>
</dbReference>
<dbReference type="RefSeq" id="WP_105238543.1">
    <property type="nucleotide sequence ID" value="NZ_CP023270.1"/>
</dbReference>
<feature type="domain" description="DUF2846" evidence="2">
    <location>
        <begin position="39"/>
        <end position="120"/>
    </location>
</feature>
<evidence type="ECO:0000259" key="2">
    <source>
        <dbReference type="Pfam" id="PF11008"/>
    </source>
</evidence>
<keyword evidence="1" id="KW-0732">Signal</keyword>
<dbReference type="AlphaFoldDB" id="A0A2S0I6M8"/>
<protein>
    <recommendedName>
        <fullName evidence="2">DUF2846 domain-containing protein</fullName>
    </recommendedName>
</protein>
<accession>A0A2S0I6M8</accession>
<gene>
    <name evidence="3" type="ORF">CLM73_11535</name>
</gene>
<keyword evidence="4" id="KW-1185">Reference proteome</keyword>